<dbReference type="Proteomes" id="UP000303847">
    <property type="component" value="Chromosome"/>
</dbReference>
<accession>A0ABX5V3X1</accession>
<proteinExistence type="predicted"/>
<reference evidence="1 2" key="1">
    <citation type="submission" date="2018-11" db="EMBL/GenBank/DDBJ databases">
        <title>Genome sequences of Brenneria nigrifluens and Brenneria rubrifaciens.</title>
        <authorList>
            <person name="Poret-Peterson A.T."/>
            <person name="McClean A.E."/>
            <person name="Kluepfel D.A."/>
        </authorList>
    </citation>
    <scope>NUCLEOTIDE SEQUENCE [LARGE SCALE GENOMIC DNA]</scope>
    <source>
        <strain evidence="1 2">ATCC 13028</strain>
    </source>
</reference>
<evidence type="ECO:0000313" key="1">
    <source>
        <dbReference type="EMBL" id="QCR06115.1"/>
    </source>
</evidence>
<gene>
    <name evidence="1" type="ORF">EH206_19270</name>
</gene>
<evidence type="ECO:0000313" key="2">
    <source>
        <dbReference type="Proteomes" id="UP000303847"/>
    </source>
</evidence>
<name>A0ABX5V3X1_9GAMM</name>
<protein>
    <submittedName>
        <fullName evidence="1">Uncharacterized protein</fullName>
    </submittedName>
</protein>
<organism evidence="1 2">
    <name type="scientific">Brenneria nigrifluens DSM 30175 = ATCC 13028</name>
    <dbReference type="NCBI Taxonomy" id="1121120"/>
    <lineage>
        <taxon>Bacteria</taxon>
        <taxon>Pseudomonadati</taxon>
        <taxon>Pseudomonadota</taxon>
        <taxon>Gammaproteobacteria</taxon>
        <taxon>Enterobacterales</taxon>
        <taxon>Pectobacteriaceae</taxon>
        <taxon>Brenneria</taxon>
    </lineage>
</organism>
<keyword evidence="2" id="KW-1185">Reference proteome</keyword>
<dbReference type="EMBL" id="CP034036">
    <property type="protein sequence ID" value="QCR06115.1"/>
    <property type="molecule type" value="Genomic_DNA"/>
</dbReference>
<dbReference type="RefSeq" id="WP_009114216.1">
    <property type="nucleotide sequence ID" value="NZ_CP034036.1"/>
</dbReference>
<sequence length="210" mass="23985">MSALSFNPTVEPITYTIEQVNTVAPHDWQNFVLAVTDTFWKLPSVLRPYDGQHRALTDASGLFPDAGVLVFSGETDAEHRPDVITVERIRSNNTLCVQEFTPQHQPYDFFSRLVMVLLHSLCRNNFRVHSSAGEASWSMPLRWLNRNLGWPVLSAPLSPSSVTVMAGSVDELLLTFLSDPKRSLNKDDWRILTETEHRLYQLKAESFYEY</sequence>